<organism evidence="3 4">
    <name type="scientific">Rothia mucilaginosa</name>
    <dbReference type="NCBI Taxonomy" id="43675"/>
    <lineage>
        <taxon>Bacteria</taxon>
        <taxon>Bacillati</taxon>
        <taxon>Actinomycetota</taxon>
        <taxon>Actinomycetes</taxon>
        <taxon>Micrococcales</taxon>
        <taxon>Micrococcaceae</taxon>
        <taxon>Rothia</taxon>
    </lineage>
</organism>
<name>A0A291DDX5_9MICC</name>
<feature type="domain" description="Nudix hydrolase" evidence="2">
    <location>
        <begin position="49"/>
        <end position="183"/>
    </location>
</feature>
<dbReference type="InterPro" id="IPR015797">
    <property type="entry name" value="NUDIX_hydrolase-like_dom_sf"/>
</dbReference>
<keyword evidence="1 3" id="KW-0378">Hydrolase</keyword>
<dbReference type="GO" id="GO:0019693">
    <property type="term" value="P:ribose phosphate metabolic process"/>
    <property type="evidence" value="ECO:0007669"/>
    <property type="project" value="TreeGrafter"/>
</dbReference>
<protein>
    <submittedName>
        <fullName evidence="3">NUDIX hydrolase</fullName>
    </submittedName>
</protein>
<evidence type="ECO:0000313" key="4">
    <source>
        <dbReference type="Proteomes" id="UP000218628"/>
    </source>
</evidence>
<dbReference type="SUPFAM" id="SSF55811">
    <property type="entry name" value="Nudix"/>
    <property type="match status" value="1"/>
</dbReference>
<dbReference type="Pfam" id="PF00293">
    <property type="entry name" value="NUDIX"/>
    <property type="match status" value="1"/>
</dbReference>
<sequence>MSNNQQIIDAPSERTIRTRTVKYSGYVIETTVEEYELNENTVLTRDVVEMPGAVAVAVLNDNNELLMLNQYRHPVRMNLWEVPAGLLDIDGEDPLVAAQRELAEEADLQADTWNALTDYFSSPGATSEAGRVYLARNLSELPAEERSERTDEEAEMTYRWVPLAEAVQLVLGGKVHNALAIQAVLATYAAAQNNFEGLRPAEDGWEFHPYMGQRREKPENFRNH</sequence>
<proteinExistence type="predicted"/>
<dbReference type="PANTHER" id="PTHR11839:SF31">
    <property type="entry name" value="ADP-RIBOSE PYROPHOSPHATASE"/>
    <property type="match status" value="1"/>
</dbReference>
<evidence type="ECO:0000259" key="2">
    <source>
        <dbReference type="PROSITE" id="PS51462"/>
    </source>
</evidence>
<accession>A0A291DDX5</accession>
<dbReference type="InterPro" id="IPR000086">
    <property type="entry name" value="NUDIX_hydrolase_dom"/>
</dbReference>
<evidence type="ECO:0000256" key="1">
    <source>
        <dbReference type="ARBA" id="ARBA00022801"/>
    </source>
</evidence>
<dbReference type="Gene3D" id="3.90.79.10">
    <property type="entry name" value="Nucleoside Triphosphate Pyrophosphohydrolase"/>
    <property type="match status" value="1"/>
</dbReference>
<dbReference type="RefSeq" id="WP_005506641.1">
    <property type="nucleotide sequence ID" value="NZ_CP023510.1"/>
</dbReference>
<dbReference type="AlphaFoldDB" id="A0A291DDX5"/>
<dbReference type="CDD" id="cd24158">
    <property type="entry name" value="NUDIX_ADPRase_Rv1700"/>
    <property type="match status" value="1"/>
</dbReference>
<dbReference type="GO" id="GO:0006753">
    <property type="term" value="P:nucleoside phosphate metabolic process"/>
    <property type="evidence" value="ECO:0007669"/>
    <property type="project" value="TreeGrafter"/>
</dbReference>
<dbReference type="EMBL" id="CP023510">
    <property type="protein sequence ID" value="ATF62648.1"/>
    <property type="molecule type" value="Genomic_DNA"/>
</dbReference>
<dbReference type="PANTHER" id="PTHR11839">
    <property type="entry name" value="UDP/ADP-SUGAR PYROPHOSPHATASE"/>
    <property type="match status" value="1"/>
</dbReference>
<dbReference type="PROSITE" id="PS51462">
    <property type="entry name" value="NUDIX"/>
    <property type="match status" value="1"/>
</dbReference>
<dbReference type="Proteomes" id="UP000218628">
    <property type="component" value="Chromosome"/>
</dbReference>
<reference evidence="4" key="1">
    <citation type="submission" date="2017-09" db="EMBL/GenBank/DDBJ databases">
        <title>FDA dAtabase for Regulatory Grade micrObial Sequences (FDA-ARGOS): Supporting development and validation of Infectious Disease Dx tests.</title>
        <authorList>
            <person name="Minogue T."/>
            <person name="Wolcott M."/>
            <person name="Wasieloski L."/>
            <person name="Aguilar W."/>
            <person name="Moore D."/>
            <person name="Tallon L."/>
            <person name="Sadzewicz L."/>
            <person name="Ott S."/>
            <person name="Zhao X."/>
            <person name="Nagaraj S."/>
            <person name="Vavikolanu K."/>
            <person name="Aluvathingal J."/>
            <person name="Nadendla S."/>
            <person name="Sichtig H."/>
        </authorList>
    </citation>
    <scope>NUCLEOTIDE SEQUENCE [LARGE SCALE GENOMIC DNA]</scope>
    <source>
        <strain evidence="4">FDAARGOS_369</strain>
    </source>
</reference>
<evidence type="ECO:0000313" key="3">
    <source>
        <dbReference type="EMBL" id="ATF62648.1"/>
    </source>
</evidence>
<dbReference type="GO" id="GO:0005829">
    <property type="term" value="C:cytosol"/>
    <property type="evidence" value="ECO:0007669"/>
    <property type="project" value="TreeGrafter"/>
</dbReference>
<dbReference type="GO" id="GO:0016787">
    <property type="term" value="F:hydrolase activity"/>
    <property type="evidence" value="ECO:0007669"/>
    <property type="project" value="UniProtKB-KW"/>
</dbReference>
<gene>
    <name evidence="3" type="ORF">CO690_02725</name>
</gene>